<dbReference type="OMA" id="HDHDLAT"/>
<protein>
    <submittedName>
        <fullName evidence="3">Uncharacterized protein</fullName>
    </submittedName>
</protein>
<feature type="compositionally biased region" description="Acidic residues" evidence="1">
    <location>
        <begin position="231"/>
        <end position="242"/>
    </location>
</feature>
<dbReference type="Proteomes" id="UP000182829">
    <property type="component" value="Unassembled WGS sequence"/>
</dbReference>
<feature type="compositionally biased region" description="Basic and acidic residues" evidence="1">
    <location>
        <begin position="116"/>
        <end position="132"/>
    </location>
</feature>
<evidence type="ECO:0000313" key="4">
    <source>
        <dbReference type="Proteomes" id="UP000182829"/>
    </source>
</evidence>
<feature type="compositionally biased region" description="Basic and acidic residues" evidence="1">
    <location>
        <begin position="1"/>
        <end position="18"/>
    </location>
</feature>
<evidence type="ECO:0000313" key="3">
    <source>
        <dbReference type="EMBL" id="SFJ19797.1"/>
    </source>
</evidence>
<dbReference type="RefSeq" id="WP_005581413.1">
    <property type="nucleotide sequence ID" value="NZ_FORO01000017.1"/>
</dbReference>
<dbReference type="AlphaFoldDB" id="A0A1I3PEM5"/>
<reference evidence="3 4" key="1">
    <citation type="submission" date="2016-10" db="EMBL/GenBank/DDBJ databases">
        <authorList>
            <person name="de Groot N.N."/>
        </authorList>
    </citation>
    <scope>NUCLEOTIDE SEQUENCE [LARGE SCALE GENOMIC DNA]</scope>
    <source>
        <strain evidence="3 4">SP2</strain>
    </source>
</reference>
<feature type="compositionally biased region" description="Basic and acidic residues" evidence="1">
    <location>
        <begin position="159"/>
        <end position="174"/>
    </location>
</feature>
<proteinExistence type="predicted"/>
<feature type="region of interest" description="Disordered" evidence="1">
    <location>
        <begin position="89"/>
        <end position="242"/>
    </location>
</feature>
<dbReference type="EMBL" id="FORO01000017">
    <property type="protein sequence ID" value="SFJ19797.1"/>
    <property type="molecule type" value="Genomic_DNA"/>
</dbReference>
<gene>
    <name evidence="3" type="ORF">SAMN05443661_11740</name>
</gene>
<feature type="transmembrane region" description="Helical" evidence="2">
    <location>
        <begin position="45"/>
        <end position="64"/>
    </location>
</feature>
<evidence type="ECO:0000256" key="2">
    <source>
        <dbReference type="SAM" id="Phobius"/>
    </source>
</evidence>
<name>A0A1I3PEM5_9EURY</name>
<keyword evidence="2" id="KW-0812">Transmembrane</keyword>
<accession>A0A1I3PEM5</accession>
<feature type="region of interest" description="Disordered" evidence="1">
    <location>
        <begin position="1"/>
        <end position="27"/>
    </location>
</feature>
<evidence type="ECO:0000256" key="1">
    <source>
        <dbReference type="SAM" id="MobiDB-lite"/>
    </source>
</evidence>
<dbReference type="OrthoDB" id="206587at2157"/>
<keyword evidence="2" id="KW-0472">Membrane</keyword>
<dbReference type="GeneID" id="14206628"/>
<sequence length="242" mass="25667">MMDDHDHDHDPSTDDSFDRLPPNDALESQDPILAASTVTDSVSRGTVAIVGGVFLLVSAVQSLLDRQLRAIPKAVAGGGLLAYGLERRTRERESIERPATFEPNTEDVEGSADGRAISDRAHAVRGREEHGDTAGTGTDVSSGEAADTGTEFGDEEDVGDHRSKPDTTETDDPRQGTNEGTDIDLSDAAMADEASEAVGPDPEQAQPSQTDSIEPDETPAEDAAHMKVEPGEDDEDDAETDE</sequence>
<organism evidence="3 4">
    <name type="scientific">Natronobacterium gregoryi</name>
    <dbReference type="NCBI Taxonomy" id="44930"/>
    <lineage>
        <taxon>Archaea</taxon>
        <taxon>Methanobacteriati</taxon>
        <taxon>Methanobacteriota</taxon>
        <taxon>Stenosarchaea group</taxon>
        <taxon>Halobacteria</taxon>
        <taxon>Halobacteriales</taxon>
        <taxon>Natrialbaceae</taxon>
        <taxon>Natronobacterium</taxon>
    </lineage>
</organism>
<keyword evidence="2" id="KW-1133">Transmembrane helix</keyword>